<keyword evidence="2" id="KW-0812">Transmembrane</keyword>
<gene>
    <name evidence="3" type="ORF">QR680_005842</name>
</gene>
<evidence type="ECO:0000313" key="3">
    <source>
        <dbReference type="EMBL" id="KAK0411782.1"/>
    </source>
</evidence>
<evidence type="ECO:0000256" key="2">
    <source>
        <dbReference type="SAM" id="Phobius"/>
    </source>
</evidence>
<name>A0AA39LW33_9BILA</name>
<feature type="region of interest" description="Disordered" evidence="1">
    <location>
        <begin position="126"/>
        <end position="147"/>
    </location>
</feature>
<sequence>MPAACRLQIQQGDRKAAEHRGFESVDRSVRCKMRAAIAKLAVAFLLAACVLNAFFVAAEDPSEAENELLKLMDGVVALEKISVNFPQQTIVHLLNTDKLKEIMQKRLSALSEAMFLKLLKDKNKIDNPLPYTPPPPTAAPGESSPQP</sequence>
<protein>
    <submittedName>
        <fullName evidence="3">Uncharacterized protein</fullName>
    </submittedName>
</protein>
<feature type="transmembrane region" description="Helical" evidence="2">
    <location>
        <begin position="37"/>
        <end position="58"/>
    </location>
</feature>
<dbReference type="AlphaFoldDB" id="A0AA39LW33"/>
<keyword evidence="4" id="KW-1185">Reference proteome</keyword>
<comment type="caution">
    <text evidence="3">The sequence shown here is derived from an EMBL/GenBank/DDBJ whole genome shotgun (WGS) entry which is preliminary data.</text>
</comment>
<reference evidence="3" key="1">
    <citation type="submission" date="2023-06" db="EMBL/GenBank/DDBJ databases">
        <title>Genomic analysis of the entomopathogenic nematode Steinernema hermaphroditum.</title>
        <authorList>
            <person name="Schwarz E.M."/>
            <person name="Heppert J.K."/>
            <person name="Baniya A."/>
            <person name="Schwartz H.T."/>
            <person name="Tan C.-H."/>
            <person name="Antoshechkin I."/>
            <person name="Sternberg P.W."/>
            <person name="Goodrich-Blair H."/>
            <person name="Dillman A.R."/>
        </authorList>
    </citation>
    <scope>NUCLEOTIDE SEQUENCE</scope>
    <source>
        <strain evidence="3">PS9179</strain>
        <tissue evidence="3">Whole animal</tissue>
    </source>
</reference>
<dbReference type="EMBL" id="JAUCMV010000003">
    <property type="protein sequence ID" value="KAK0411782.1"/>
    <property type="molecule type" value="Genomic_DNA"/>
</dbReference>
<accession>A0AA39LW33</accession>
<keyword evidence="2" id="KW-1133">Transmembrane helix</keyword>
<keyword evidence="2" id="KW-0472">Membrane</keyword>
<evidence type="ECO:0000256" key="1">
    <source>
        <dbReference type="SAM" id="MobiDB-lite"/>
    </source>
</evidence>
<proteinExistence type="predicted"/>
<evidence type="ECO:0000313" key="4">
    <source>
        <dbReference type="Proteomes" id="UP001175271"/>
    </source>
</evidence>
<dbReference type="Proteomes" id="UP001175271">
    <property type="component" value="Unassembled WGS sequence"/>
</dbReference>
<organism evidence="3 4">
    <name type="scientific">Steinernema hermaphroditum</name>
    <dbReference type="NCBI Taxonomy" id="289476"/>
    <lineage>
        <taxon>Eukaryota</taxon>
        <taxon>Metazoa</taxon>
        <taxon>Ecdysozoa</taxon>
        <taxon>Nematoda</taxon>
        <taxon>Chromadorea</taxon>
        <taxon>Rhabditida</taxon>
        <taxon>Tylenchina</taxon>
        <taxon>Panagrolaimomorpha</taxon>
        <taxon>Strongyloidoidea</taxon>
        <taxon>Steinernematidae</taxon>
        <taxon>Steinernema</taxon>
    </lineage>
</organism>